<evidence type="ECO:0000313" key="3">
    <source>
        <dbReference type="EMBL" id="SDZ91717.1"/>
    </source>
</evidence>
<dbReference type="Pfam" id="PF13478">
    <property type="entry name" value="XdhC_C"/>
    <property type="match status" value="1"/>
</dbReference>
<dbReference type="PANTHER" id="PTHR30388:SF4">
    <property type="entry name" value="MOLYBDENUM COFACTOR INSERTION CHAPERONE PAOD"/>
    <property type="match status" value="1"/>
</dbReference>
<feature type="domain" description="XdhC- CoxI" evidence="1">
    <location>
        <begin position="16"/>
        <end position="81"/>
    </location>
</feature>
<dbReference type="EMBL" id="FNQO01000001">
    <property type="protein sequence ID" value="SDZ91717.1"/>
    <property type="molecule type" value="Genomic_DNA"/>
</dbReference>
<keyword evidence="4" id="KW-1185">Reference proteome</keyword>
<organism evidence="3 4">
    <name type="scientific">Microbulbifer marinus</name>
    <dbReference type="NCBI Taxonomy" id="658218"/>
    <lineage>
        <taxon>Bacteria</taxon>
        <taxon>Pseudomonadati</taxon>
        <taxon>Pseudomonadota</taxon>
        <taxon>Gammaproteobacteria</taxon>
        <taxon>Cellvibrionales</taxon>
        <taxon>Microbulbiferaceae</taxon>
        <taxon>Microbulbifer</taxon>
    </lineage>
</organism>
<proteinExistence type="predicted"/>
<evidence type="ECO:0000259" key="2">
    <source>
        <dbReference type="Pfam" id="PF13478"/>
    </source>
</evidence>
<feature type="domain" description="XdhC Rossmann" evidence="2">
    <location>
        <begin position="179"/>
        <end position="317"/>
    </location>
</feature>
<dbReference type="InterPro" id="IPR052698">
    <property type="entry name" value="MoCofactor_Util/Proc"/>
</dbReference>
<dbReference type="OrthoDB" id="9815497at2"/>
<evidence type="ECO:0000259" key="1">
    <source>
        <dbReference type="Pfam" id="PF02625"/>
    </source>
</evidence>
<dbReference type="InterPro" id="IPR027051">
    <property type="entry name" value="XdhC_Rossmann_dom"/>
</dbReference>
<dbReference type="InterPro" id="IPR003777">
    <property type="entry name" value="XdhC_CoxI"/>
</dbReference>
<reference evidence="4" key="1">
    <citation type="submission" date="2016-10" db="EMBL/GenBank/DDBJ databases">
        <authorList>
            <person name="Varghese N."/>
            <person name="Submissions S."/>
        </authorList>
    </citation>
    <scope>NUCLEOTIDE SEQUENCE [LARGE SCALE GENOMIC DNA]</scope>
    <source>
        <strain evidence="4">CGMCC 1.10657</strain>
    </source>
</reference>
<dbReference type="Gene3D" id="3.40.50.720">
    <property type="entry name" value="NAD(P)-binding Rossmann-like Domain"/>
    <property type="match status" value="1"/>
</dbReference>
<accession>A0A1H3WX20</accession>
<name>A0A1H3WX20_9GAMM</name>
<sequence length="342" mass="38088">MANQLPALLELWHRNRNNRSWVLGTVYKTVGPCYRKAGAMMLFDDLGKYHGLLSGGCLEADIQRHAQRVFHSGRSKTICYDGGDEDDFAFQLGIGCGGTVHILLQPLLPENDYLHLATLRARLLQRQTCHYLQKIPVMGESLARVSVCKFESVRARARLIEHENGMWLQTPISPPPHILIVGAGVDARPMAQLFRYQGWKVSLCDPRPVNGREAYFPGCRCYRCHPDKLSQLQNLSTFDAAVVMSHNLHLDAAALRSLRRLPLRYLGLLGPVSRRDRVLQLAGLRMEELSTQLHAPIGLNLGGELPESIALAACAEIHAVLHGADGLRLRPAGGRVITEYEI</sequence>
<evidence type="ECO:0000313" key="4">
    <source>
        <dbReference type="Proteomes" id="UP000198658"/>
    </source>
</evidence>
<gene>
    <name evidence="3" type="ORF">SAMN05216562_1193</name>
</gene>
<dbReference type="Pfam" id="PF02625">
    <property type="entry name" value="XdhC_CoxI"/>
    <property type="match status" value="1"/>
</dbReference>
<dbReference type="PANTHER" id="PTHR30388">
    <property type="entry name" value="ALDEHYDE OXIDOREDUCTASE MOLYBDENUM COFACTOR ASSEMBLY PROTEIN"/>
    <property type="match status" value="1"/>
</dbReference>
<dbReference type="AlphaFoldDB" id="A0A1H3WX20"/>
<dbReference type="Proteomes" id="UP000198658">
    <property type="component" value="Unassembled WGS sequence"/>
</dbReference>
<protein>
    <submittedName>
        <fullName evidence="3">Xanthine dehydrogenase accessory factor</fullName>
    </submittedName>
</protein>
<dbReference type="RefSeq" id="WP_091386080.1">
    <property type="nucleotide sequence ID" value="NZ_FNQO01000001.1"/>
</dbReference>
<dbReference type="STRING" id="658218.SAMN05216562_1193"/>